<dbReference type="AlphaFoldDB" id="A0A812WTB4"/>
<accession>A0A812WTB4</accession>
<keyword evidence="1" id="KW-0732">Signal</keyword>
<evidence type="ECO:0000313" key="3">
    <source>
        <dbReference type="Proteomes" id="UP000601435"/>
    </source>
</evidence>
<reference evidence="2" key="1">
    <citation type="submission" date="2021-02" db="EMBL/GenBank/DDBJ databases">
        <authorList>
            <person name="Dougan E. K."/>
            <person name="Rhodes N."/>
            <person name="Thang M."/>
            <person name="Chan C."/>
        </authorList>
    </citation>
    <scope>NUCLEOTIDE SEQUENCE</scope>
</reference>
<keyword evidence="3" id="KW-1185">Reference proteome</keyword>
<feature type="signal peptide" evidence="1">
    <location>
        <begin position="1"/>
        <end position="27"/>
    </location>
</feature>
<name>A0A812WTB4_9DINO</name>
<protein>
    <submittedName>
        <fullName evidence="2">Uncharacterized protein</fullName>
    </submittedName>
</protein>
<dbReference type="EMBL" id="CAJNJA010035030">
    <property type="protein sequence ID" value="CAE7701610.1"/>
    <property type="molecule type" value="Genomic_DNA"/>
</dbReference>
<comment type="caution">
    <text evidence="2">The sequence shown here is derived from an EMBL/GenBank/DDBJ whole genome shotgun (WGS) entry which is preliminary data.</text>
</comment>
<dbReference type="OrthoDB" id="419847at2759"/>
<organism evidence="2 3">
    <name type="scientific">Symbiodinium necroappetens</name>
    <dbReference type="NCBI Taxonomy" id="1628268"/>
    <lineage>
        <taxon>Eukaryota</taxon>
        <taxon>Sar</taxon>
        <taxon>Alveolata</taxon>
        <taxon>Dinophyceae</taxon>
        <taxon>Suessiales</taxon>
        <taxon>Symbiodiniaceae</taxon>
        <taxon>Symbiodinium</taxon>
    </lineage>
</organism>
<evidence type="ECO:0000313" key="2">
    <source>
        <dbReference type="EMBL" id="CAE7701610.1"/>
    </source>
</evidence>
<sequence length="348" mass="39121">MPAKSIKSMRCGAVAVVALLRAAEVVAFEPFDVLQAIKSDVFPDVLPFLEEKRVLFADGLDQNLLPRDGLEDVLASPIVPFDDVAEGDRLEVIVNGSEDIRRSSTWEPCVVLAHNLQTGILDLELTAPSPRAGQHVRQSWGLARRYPWRYVTVKANDTIFVGTASGWQPAKVLSKAPEDDTLDLAFPSGAKLQSVRPRIRHMQDQATRFDQGDSYSDVAEGERIKVDTSRGWEIASVVKKHEGYEGTKSLDIEMFPDGERFESCKPLIRKPKTKANETALALWAENQRLRRRIAILSSLRAIFTSTALAKVAWYIARHHIDEYVQEYKHNGIPDDPDFRENMRLWGLS</sequence>
<evidence type="ECO:0000256" key="1">
    <source>
        <dbReference type="SAM" id="SignalP"/>
    </source>
</evidence>
<proteinExistence type="predicted"/>
<gene>
    <name evidence="2" type="ORF">SNEC2469_LOCUS20209</name>
</gene>
<feature type="chain" id="PRO_5032909118" evidence="1">
    <location>
        <begin position="28"/>
        <end position="348"/>
    </location>
</feature>
<dbReference type="Proteomes" id="UP000601435">
    <property type="component" value="Unassembled WGS sequence"/>
</dbReference>